<dbReference type="InterPro" id="IPR004704">
    <property type="entry name" value="PTS_IID_man"/>
</dbReference>
<feature type="transmembrane region" description="Helical" evidence="9">
    <location>
        <begin position="143"/>
        <end position="163"/>
    </location>
</feature>
<evidence type="ECO:0000256" key="6">
    <source>
        <dbReference type="ARBA" id="ARBA00022692"/>
    </source>
</evidence>
<dbReference type="EMBL" id="AWEZ01000046">
    <property type="protein sequence ID" value="ERL08096.1"/>
    <property type="molecule type" value="Genomic_DNA"/>
</dbReference>
<accession>U2V615</accession>
<keyword evidence="11" id="KW-1185">Reference proteome</keyword>
<dbReference type="PATRIC" id="fig|1125712.3.peg.1407"/>
<reference evidence="10 11" key="1">
    <citation type="submission" date="2013-08" db="EMBL/GenBank/DDBJ databases">
        <authorList>
            <person name="Durkin A.S."/>
            <person name="Haft D.R."/>
            <person name="McCorrison J."/>
            <person name="Torralba M."/>
            <person name="Gillis M."/>
            <person name="Haft D.H."/>
            <person name="Methe B."/>
            <person name="Sutton G."/>
            <person name="Nelson K.E."/>
        </authorList>
    </citation>
    <scope>NUCLEOTIDE SEQUENCE [LARGE SCALE GENOMIC DNA]</scope>
    <source>
        <strain evidence="10 11">F0195</strain>
    </source>
</reference>
<comment type="caution">
    <text evidence="10">The sequence shown here is derived from an EMBL/GenBank/DDBJ whole genome shotgun (WGS) entry which is preliminary data.</text>
</comment>
<evidence type="ECO:0000256" key="7">
    <source>
        <dbReference type="ARBA" id="ARBA00022989"/>
    </source>
</evidence>
<evidence type="ECO:0000256" key="9">
    <source>
        <dbReference type="SAM" id="Phobius"/>
    </source>
</evidence>
<evidence type="ECO:0000256" key="8">
    <source>
        <dbReference type="ARBA" id="ARBA00023136"/>
    </source>
</evidence>
<keyword evidence="2" id="KW-0813">Transport</keyword>
<comment type="subcellular location">
    <subcellularLocation>
        <location evidence="1">Cell membrane</location>
        <topology evidence="1">Multi-pass membrane protein</topology>
    </subcellularLocation>
</comment>
<dbReference type="Proteomes" id="UP000016638">
    <property type="component" value="Unassembled WGS sequence"/>
</dbReference>
<keyword evidence="3" id="KW-1003">Cell membrane</keyword>
<feature type="transmembrane region" description="Helical" evidence="9">
    <location>
        <begin position="110"/>
        <end position="131"/>
    </location>
</feature>
<organism evidence="10 11">
    <name type="scientific">Olsenella profusa F0195</name>
    <dbReference type="NCBI Taxonomy" id="1125712"/>
    <lineage>
        <taxon>Bacteria</taxon>
        <taxon>Bacillati</taxon>
        <taxon>Actinomycetota</taxon>
        <taxon>Coriobacteriia</taxon>
        <taxon>Coriobacteriales</taxon>
        <taxon>Atopobiaceae</taxon>
        <taxon>Olsenella</taxon>
    </lineage>
</organism>
<keyword evidence="8 9" id="KW-0472">Membrane</keyword>
<keyword evidence="4" id="KW-0762">Sugar transport</keyword>
<feature type="transmembrane region" description="Helical" evidence="9">
    <location>
        <begin position="229"/>
        <end position="246"/>
    </location>
</feature>
<feature type="transmembrane region" description="Helical" evidence="9">
    <location>
        <begin position="253"/>
        <end position="271"/>
    </location>
</feature>
<dbReference type="Pfam" id="PF03613">
    <property type="entry name" value="EIID-AGA"/>
    <property type="match status" value="1"/>
</dbReference>
<evidence type="ECO:0000256" key="2">
    <source>
        <dbReference type="ARBA" id="ARBA00022448"/>
    </source>
</evidence>
<dbReference type="AlphaFoldDB" id="U2V615"/>
<evidence type="ECO:0000313" key="10">
    <source>
        <dbReference type="EMBL" id="ERL08096.1"/>
    </source>
</evidence>
<evidence type="ECO:0000256" key="4">
    <source>
        <dbReference type="ARBA" id="ARBA00022597"/>
    </source>
</evidence>
<proteinExistence type="predicted"/>
<evidence type="ECO:0000256" key="3">
    <source>
        <dbReference type="ARBA" id="ARBA00022475"/>
    </source>
</evidence>
<feature type="transmembrane region" description="Helical" evidence="9">
    <location>
        <begin position="184"/>
        <end position="209"/>
    </location>
</feature>
<keyword evidence="6 9" id="KW-0812">Transmembrane</keyword>
<protein>
    <submittedName>
        <fullName evidence="10">PTS system mannose/fructose/sorbose family IID component</fullName>
    </submittedName>
</protein>
<evidence type="ECO:0000313" key="11">
    <source>
        <dbReference type="Proteomes" id="UP000016638"/>
    </source>
</evidence>
<evidence type="ECO:0000256" key="5">
    <source>
        <dbReference type="ARBA" id="ARBA00022683"/>
    </source>
</evidence>
<evidence type="ECO:0000256" key="1">
    <source>
        <dbReference type="ARBA" id="ARBA00004651"/>
    </source>
</evidence>
<dbReference type="GO" id="GO:0005886">
    <property type="term" value="C:plasma membrane"/>
    <property type="evidence" value="ECO:0007669"/>
    <property type="project" value="UniProtKB-SubCell"/>
</dbReference>
<dbReference type="PROSITE" id="PS51108">
    <property type="entry name" value="PTS_EIID"/>
    <property type="match status" value="1"/>
</dbReference>
<dbReference type="GO" id="GO:0009401">
    <property type="term" value="P:phosphoenolpyruvate-dependent sugar phosphotransferase system"/>
    <property type="evidence" value="ECO:0007669"/>
    <property type="project" value="UniProtKB-KW"/>
</dbReference>
<gene>
    <name evidence="10" type="ORF">HMPREF1316_2515</name>
</gene>
<dbReference type="eggNOG" id="COG3716">
    <property type="taxonomic scope" value="Bacteria"/>
</dbReference>
<sequence length="272" mass="29946">MSTSPNESMAGEATPKLTKKDLHKLGIRSIAEQAGFSFERMQAPGFTWSMLPCFEKLYPNSKKDMSEFMTYNMEFMNTEMHMATFLMGLELSMEERHTDRNLIAGIRNGLFGPLAGLGDAIFWFTVLPISAGICCSLAQDGSALGPILYIAIWFFMAISRIWFAEAGYNVGSKLIENIGTTTKYLTEAAGILGMMVVGGLIPSYVTLAFSDDLVFGVGGTTVQSVFDNIMPNVLPLALVFLIYWLFKKKANVLAIILGIIAFGILMSFLGWM</sequence>
<keyword evidence="7 9" id="KW-1133">Transmembrane helix</keyword>
<keyword evidence="5" id="KW-0598">Phosphotransferase system</keyword>
<name>U2V615_9ACTN</name>
<dbReference type="PANTHER" id="PTHR32502">
    <property type="entry name" value="N-ACETYLGALACTOSAMINE PERMEASE II COMPONENT-RELATED"/>
    <property type="match status" value="1"/>
</dbReference>
<dbReference type="PANTHER" id="PTHR32502:SF5">
    <property type="entry name" value="N-ACETYLGALACTOSAMINE PERMEASE IID COMPONENT-RELATED"/>
    <property type="match status" value="1"/>
</dbReference>
<dbReference type="InterPro" id="IPR050303">
    <property type="entry name" value="GatZ_KbaZ_carbometab"/>
</dbReference>
<dbReference type="STRING" id="1125712.HMPREF1316_2515"/>